<gene>
    <name evidence="1" type="ORF">ACH4F9_07245</name>
</gene>
<proteinExistence type="predicted"/>
<comment type="caution">
    <text evidence="1">The sequence shown here is derived from an EMBL/GenBank/DDBJ whole genome shotgun (WGS) entry which is preliminary data.</text>
</comment>
<dbReference type="Proteomes" id="UP001610818">
    <property type="component" value="Unassembled WGS sequence"/>
</dbReference>
<evidence type="ECO:0000313" key="2">
    <source>
        <dbReference type="Proteomes" id="UP001610818"/>
    </source>
</evidence>
<keyword evidence="2" id="KW-1185">Reference proteome</keyword>
<evidence type="ECO:0000313" key="1">
    <source>
        <dbReference type="EMBL" id="MFH8544789.1"/>
    </source>
</evidence>
<protein>
    <submittedName>
        <fullName evidence="1">Uncharacterized protein</fullName>
    </submittedName>
</protein>
<reference evidence="1 2" key="1">
    <citation type="submission" date="2024-10" db="EMBL/GenBank/DDBJ databases">
        <title>The Natural Products Discovery Center: Release of the First 8490 Sequenced Strains for Exploring Actinobacteria Biosynthetic Diversity.</title>
        <authorList>
            <person name="Kalkreuter E."/>
            <person name="Kautsar S.A."/>
            <person name="Yang D."/>
            <person name="Bader C.D."/>
            <person name="Teijaro C.N."/>
            <person name="Fluegel L."/>
            <person name="Davis C.M."/>
            <person name="Simpson J.R."/>
            <person name="Lauterbach L."/>
            <person name="Steele A.D."/>
            <person name="Gui C."/>
            <person name="Meng S."/>
            <person name="Li G."/>
            <person name="Viehrig K."/>
            <person name="Ye F."/>
            <person name="Su P."/>
            <person name="Kiefer A.F."/>
            <person name="Nichols A."/>
            <person name="Cepeda A.J."/>
            <person name="Yan W."/>
            <person name="Fan B."/>
            <person name="Jiang Y."/>
            <person name="Adhikari A."/>
            <person name="Zheng C.-J."/>
            <person name="Schuster L."/>
            <person name="Cowan T.M."/>
            <person name="Smanski M.J."/>
            <person name="Chevrette M.G."/>
            <person name="De Carvalho L.P.S."/>
            <person name="Shen B."/>
        </authorList>
    </citation>
    <scope>NUCLEOTIDE SEQUENCE [LARGE SCALE GENOMIC DNA]</scope>
    <source>
        <strain evidence="1 2">NPDC017990</strain>
    </source>
</reference>
<dbReference type="RefSeq" id="WP_397708937.1">
    <property type="nucleotide sequence ID" value="NZ_JBIRGN010000001.1"/>
</dbReference>
<organism evidence="1 2">
    <name type="scientific">Streptomyces longisporoflavus</name>
    <dbReference type="NCBI Taxonomy" id="28044"/>
    <lineage>
        <taxon>Bacteria</taxon>
        <taxon>Bacillati</taxon>
        <taxon>Actinomycetota</taxon>
        <taxon>Actinomycetes</taxon>
        <taxon>Kitasatosporales</taxon>
        <taxon>Streptomycetaceae</taxon>
        <taxon>Streptomyces</taxon>
    </lineage>
</organism>
<accession>A0ABW7QJU5</accession>
<sequence length="111" mass="12853">MNDVTALAAFLQSRWRKECRDAEHFHEPSCTAPGQSGHRSCRCPCPARLHHQLRINQRILRDCTQRIDHERRSGSWPLDSAAAFQTMQALALPYELDPGWQDAWYPGEPWL</sequence>
<dbReference type="EMBL" id="JBIRGQ010000001">
    <property type="protein sequence ID" value="MFH8544789.1"/>
    <property type="molecule type" value="Genomic_DNA"/>
</dbReference>
<name>A0ABW7QJU5_9ACTN</name>